<feature type="transmembrane region" description="Helical" evidence="9">
    <location>
        <begin position="53"/>
        <end position="72"/>
    </location>
</feature>
<dbReference type="FunFam" id="3.40.50.300:FF:000221">
    <property type="entry name" value="Multidrug ABC transporter ATP-binding protein"/>
    <property type="match status" value="1"/>
</dbReference>
<evidence type="ECO:0000256" key="7">
    <source>
        <dbReference type="ARBA" id="ARBA00022989"/>
    </source>
</evidence>
<dbReference type="EMBL" id="JAJEPV010000011">
    <property type="protein sequence ID" value="MCC2119147.1"/>
    <property type="molecule type" value="Genomic_DNA"/>
</dbReference>
<dbReference type="PROSITE" id="PS00211">
    <property type="entry name" value="ABC_TRANSPORTER_1"/>
    <property type="match status" value="1"/>
</dbReference>
<dbReference type="InterPro" id="IPR017871">
    <property type="entry name" value="ABC_transporter-like_CS"/>
</dbReference>
<dbReference type="PROSITE" id="PS50929">
    <property type="entry name" value="ABC_TM1F"/>
    <property type="match status" value="1"/>
</dbReference>
<feature type="transmembrane region" description="Helical" evidence="9">
    <location>
        <begin position="239"/>
        <end position="264"/>
    </location>
</feature>
<evidence type="ECO:0000313" key="12">
    <source>
        <dbReference type="EMBL" id="MCC2119147.1"/>
    </source>
</evidence>
<organism evidence="12 13">
    <name type="scientific">Waltera acetigignens</name>
    <dbReference type="NCBI Taxonomy" id="2981769"/>
    <lineage>
        <taxon>Bacteria</taxon>
        <taxon>Bacillati</taxon>
        <taxon>Bacillota</taxon>
        <taxon>Clostridia</taxon>
        <taxon>Lachnospirales</taxon>
        <taxon>Lachnospiraceae</taxon>
        <taxon>Waltera</taxon>
    </lineage>
</organism>
<comment type="caution">
    <text evidence="12">The sequence shown here is derived from an EMBL/GenBank/DDBJ whole genome shotgun (WGS) entry which is preliminary data.</text>
</comment>
<reference evidence="12 13" key="1">
    <citation type="submission" date="2021-10" db="EMBL/GenBank/DDBJ databases">
        <title>Anaerobic single-cell dispensing facilitates the cultivation of human gut bacteria.</title>
        <authorList>
            <person name="Afrizal A."/>
        </authorList>
    </citation>
    <scope>NUCLEOTIDE SEQUENCE [LARGE SCALE GENOMIC DNA]</scope>
    <source>
        <strain evidence="12 13">CLA-AA-H273</strain>
    </source>
</reference>
<feature type="transmembrane region" description="Helical" evidence="9">
    <location>
        <begin position="276"/>
        <end position="297"/>
    </location>
</feature>
<evidence type="ECO:0000256" key="8">
    <source>
        <dbReference type="ARBA" id="ARBA00023136"/>
    </source>
</evidence>
<dbReference type="InterPro" id="IPR011527">
    <property type="entry name" value="ABC1_TM_dom"/>
</dbReference>
<keyword evidence="5" id="KW-0547">Nucleotide-binding</keyword>
<dbReference type="PANTHER" id="PTHR43394:SF1">
    <property type="entry name" value="ATP-BINDING CASSETTE SUB-FAMILY B MEMBER 10, MITOCHONDRIAL"/>
    <property type="match status" value="1"/>
</dbReference>
<dbReference type="CDD" id="cd18548">
    <property type="entry name" value="ABC_6TM_Tm287_like"/>
    <property type="match status" value="1"/>
</dbReference>
<keyword evidence="8 9" id="KW-0472">Membrane</keyword>
<dbReference type="InterPro" id="IPR003439">
    <property type="entry name" value="ABC_transporter-like_ATP-bd"/>
</dbReference>
<keyword evidence="13" id="KW-1185">Reference proteome</keyword>
<dbReference type="Gene3D" id="1.20.1560.10">
    <property type="entry name" value="ABC transporter type 1, transmembrane domain"/>
    <property type="match status" value="1"/>
</dbReference>
<dbReference type="SUPFAM" id="SSF52540">
    <property type="entry name" value="P-loop containing nucleoside triphosphate hydrolases"/>
    <property type="match status" value="1"/>
</dbReference>
<accession>A0AAE3D728</accession>
<evidence type="ECO:0000256" key="9">
    <source>
        <dbReference type="SAM" id="Phobius"/>
    </source>
</evidence>
<evidence type="ECO:0000259" key="11">
    <source>
        <dbReference type="PROSITE" id="PS50929"/>
    </source>
</evidence>
<feature type="domain" description="ABC transmembrane type-1" evidence="11">
    <location>
        <begin position="21"/>
        <end position="299"/>
    </location>
</feature>
<keyword evidence="4 9" id="KW-0812">Transmembrane</keyword>
<evidence type="ECO:0000313" key="13">
    <source>
        <dbReference type="Proteomes" id="UP001197795"/>
    </source>
</evidence>
<dbReference type="Proteomes" id="UP001197795">
    <property type="component" value="Unassembled WGS sequence"/>
</dbReference>
<dbReference type="InterPro" id="IPR003593">
    <property type="entry name" value="AAA+_ATPase"/>
</dbReference>
<feature type="transmembrane region" description="Helical" evidence="9">
    <location>
        <begin position="134"/>
        <end position="152"/>
    </location>
</feature>
<name>A0AAE3D728_9FIRM</name>
<dbReference type="RefSeq" id="WP_227733022.1">
    <property type="nucleotide sequence ID" value="NZ_JAJEPV010000011.1"/>
</dbReference>
<dbReference type="GO" id="GO:0015421">
    <property type="term" value="F:ABC-type oligopeptide transporter activity"/>
    <property type="evidence" value="ECO:0007669"/>
    <property type="project" value="TreeGrafter"/>
</dbReference>
<proteinExistence type="predicted"/>
<evidence type="ECO:0000256" key="1">
    <source>
        <dbReference type="ARBA" id="ARBA00004651"/>
    </source>
</evidence>
<dbReference type="GO" id="GO:0005524">
    <property type="term" value="F:ATP binding"/>
    <property type="evidence" value="ECO:0007669"/>
    <property type="project" value="UniProtKB-KW"/>
</dbReference>
<dbReference type="AlphaFoldDB" id="A0AAE3D728"/>
<dbReference type="GO" id="GO:0016887">
    <property type="term" value="F:ATP hydrolysis activity"/>
    <property type="evidence" value="ECO:0007669"/>
    <property type="project" value="InterPro"/>
</dbReference>
<protein>
    <submittedName>
        <fullName evidence="12">ABC transporter ATP-binding protein/permease</fullName>
    </submittedName>
</protein>
<evidence type="ECO:0000256" key="2">
    <source>
        <dbReference type="ARBA" id="ARBA00022448"/>
    </source>
</evidence>
<gene>
    <name evidence="12" type="ORF">LKD75_05985</name>
</gene>
<dbReference type="GO" id="GO:0005886">
    <property type="term" value="C:plasma membrane"/>
    <property type="evidence" value="ECO:0007669"/>
    <property type="project" value="UniProtKB-SubCell"/>
</dbReference>
<evidence type="ECO:0000256" key="3">
    <source>
        <dbReference type="ARBA" id="ARBA00022475"/>
    </source>
</evidence>
<dbReference type="SUPFAM" id="SSF90123">
    <property type="entry name" value="ABC transporter transmembrane region"/>
    <property type="match status" value="1"/>
</dbReference>
<dbReference type="PANTHER" id="PTHR43394">
    <property type="entry name" value="ATP-DEPENDENT PERMEASE MDL1, MITOCHONDRIAL"/>
    <property type="match status" value="1"/>
</dbReference>
<evidence type="ECO:0000256" key="5">
    <source>
        <dbReference type="ARBA" id="ARBA00022741"/>
    </source>
</evidence>
<dbReference type="Pfam" id="PF00664">
    <property type="entry name" value="ABC_membrane"/>
    <property type="match status" value="1"/>
</dbReference>
<keyword evidence="7 9" id="KW-1133">Transmembrane helix</keyword>
<dbReference type="Pfam" id="PF00005">
    <property type="entry name" value="ABC_tran"/>
    <property type="match status" value="1"/>
</dbReference>
<dbReference type="InterPro" id="IPR039421">
    <property type="entry name" value="Type_1_exporter"/>
</dbReference>
<dbReference type="PROSITE" id="PS50893">
    <property type="entry name" value="ABC_TRANSPORTER_2"/>
    <property type="match status" value="1"/>
</dbReference>
<sequence length="584" mass="65061">MIKALAKQIKEYKSASLVTPIFMILEVAMEMVIPLLMASIIDDGVQAGDMKHIFVIGCYMILAAIVGLFAGVMGGKYGAKASTGFARNLREAMYENIQTFSFSNIDKFSTAGLVTRMTTDVTNIQNAYQMLLRMCFRAPVSLICAMLMAFLINARVASIYLVAVVFLGIVIIFIMRAVSKYFSEVFKKYDDLNASVQENVAAQRVVKAYVREDYEIDKFHKASYNIYKMFKKAECTMTYVWPVMQFTVYGCILGISWLGAHMIVASQLTTGELMSLLTYCMTILMNLMMLAMIFVMMTMSAASARRIAEVLEEKADIANPEQPDYDVTDGSIRFDHVTFRYNKQSEKPVLDDLNFEIKAGETIGILGGTGSSKTSLVNLISRLYDVNEGTVYVGGKDVRNYDLETLRNEVSVVLQKNVLFSGTILENLRWGDENATEEECIRACRLACADEFIEKMPEKYNTYIEQGGSNVSGGQKQRLCIARALLKKPKVLILDDSTSAVDTATDAKIRKAFATEIPGTTKIIIAQRISSIQDADRIIVMDNGKIDAFASHEELLRTNEIYKEVYEAQTQTGGGDFDENGGES</sequence>
<dbReference type="InterPro" id="IPR036640">
    <property type="entry name" value="ABC1_TM_sf"/>
</dbReference>
<feature type="transmembrane region" description="Helical" evidence="9">
    <location>
        <begin position="21"/>
        <end position="41"/>
    </location>
</feature>
<keyword evidence="3" id="KW-1003">Cell membrane</keyword>
<evidence type="ECO:0000256" key="4">
    <source>
        <dbReference type="ARBA" id="ARBA00022692"/>
    </source>
</evidence>
<dbReference type="InterPro" id="IPR027417">
    <property type="entry name" value="P-loop_NTPase"/>
</dbReference>
<dbReference type="SMART" id="SM00382">
    <property type="entry name" value="AAA"/>
    <property type="match status" value="1"/>
</dbReference>
<keyword evidence="2" id="KW-0813">Transport</keyword>
<feature type="domain" description="ABC transporter" evidence="10">
    <location>
        <begin position="332"/>
        <end position="568"/>
    </location>
</feature>
<comment type="subcellular location">
    <subcellularLocation>
        <location evidence="1">Cell membrane</location>
        <topology evidence="1">Multi-pass membrane protein</topology>
    </subcellularLocation>
</comment>
<dbReference type="Gene3D" id="3.40.50.300">
    <property type="entry name" value="P-loop containing nucleotide triphosphate hydrolases"/>
    <property type="match status" value="1"/>
</dbReference>
<evidence type="ECO:0000259" key="10">
    <source>
        <dbReference type="PROSITE" id="PS50893"/>
    </source>
</evidence>
<keyword evidence="6 12" id="KW-0067">ATP-binding</keyword>
<feature type="transmembrane region" description="Helical" evidence="9">
    <location>
        <begin position="158"/>
        <end position="178"/>
    </location>
</feature>
<evidence type="ECO:0000256" key="6">
    <source>
        <dbReference type="ARBA" id="ARBA00022840"/>
    </source>
</evidence>